<dbReference type="PANTHER" id="PTHR47245">
    <property type="entry name" value="PEPTIDYLPROLYL ISOMERASE"/>
    <property type="match status" value="1"/>
</dbReference>
<dbReference type="InterPro" id="IPR046357">
    <property type="entry name" value="PPIase_dom_sf"/>
</dbReference>
<keyword evidence="11" id="KW-1185">Reference proteome</keyword>
<organism evidence="10 11">
    <name type="scientific">Roseomonas nitratireducens</name>
    <dbReference type="NCBI Taxonomy" id="2820810"/>
    <lineage>
        <taxon>Bacteria</taxon>
        <taxon>Pseudomonadati</taxon>
        <taxon>Pseudomonadota</taxon>
        <taxon>Alphaproteobacteria</taxon>
        <taxon>Acetobacterales</taxon>
        <taxon>Roseomonadaceae</taxon>
        <taxon>Roseomonas</taxon>
    </lineage>
</organism>
<keyword evidence="8 10" id="KW-0413">Isomerase</keyword>
<dbReference type="EC" id="5.2.1.8" evidence="3"/>
<evidence type="ECO:0000313" key="11">
    <source>
        <dbReference type="Proteomes" id="UP000680815"/>
    </source>
</evidence>
<reference evidence="10 11" key="1">
    <citation type="submission" date="2021-03" db="EMBL/GenBank/DDBJ databases">
        <authorList>
            <person name="So Y."/>
        </authorList>
    </citation>
    <scope>NUCLEOTIDE SEQUENCE [LARGE SCALE GENOMIC DNA]</scope>
    <source>
        <strain evidence="10 11">PWR1</strain>
    </source>
</reference>
<dbReference type="PROSITE" id="PS50198">
    <property type="entry name" value="PPIC_PPIASE_2"/>
    <property type="match status" value="1"/>
</dbReference>
<dbReference type="InterPro" id="IPR050245">
    <property type="entry name" value="PrsA_foldase"/>
</dbReference>
<evidence type="ECO:0000256" key="3">
    <source>
        <dbReference type="ARBA" id="ARBA00013194"/>
    </source>
</evidence>
<evidence type="ECO:0000256" key="2">
    <source>
        <dbReference type="ARBA" id="ARBA00007656"/>
    </source>
</evidence>
<evidence type="ECO:0000256" key="8">
    <source>
        <dbReference type="PROSITE-ProRule" id="PRU00278"/>
    </source>
</evidence>
<dbReference type="RefSeq" id="WP_209351651.1">
    <property type="nucleotide sequence ID" value="NZ_JAGIYZ010000008.1"/>
</dbReference>
<dbReference type="SUPFAM" id="SSF54534">
    <property type="entry name" value="FKBP-like"/>
    <property type="match status" value="1"/>
</dbReference>
<protein>
    <recommendedName>
        <fullName evidence="4">Parvulin-like PPIase</fullName>
        <ecNumber evidence="3">5.2.1.8</ecNumber>
    </recommendedName>
    <alternativeName>
        <fullName evidence="6">Peptidyl-prolyl cis-trans isomerase plp</fullName>
    </alternativeName>
    <alternativeName>
        <fullName evidence="7">Rotamase plp</fullName>
    </alternativeName>
</protein>
<comment type="caution">
    <text evidence="10">The sequence shown here is derived from an EMBL/GenBank/DDBJ whole genome shotgun (WGS) entry which is preliminary data.</text>
</comment>
<comment type="catalytic activity">
    <reaction evidence="1">
        <text>[protein]-peptidylproline (omega=180) = [protein]-peptidylproline (omega=0)</text>
        <dbReference type="Rhea" id="RHEA:16237"/>
        <dbReference type="Rhea" id="RHEA-COMP:10747"/>
        <dbReference type="Rhea" id="RHEA-COMP:10748"/>
        <dbReference type="ChEBI" id="CHEBI:83833"/>
        <dbReference type="ChEBI" id="CHEBI:83834"/>
        <dbReference type="EC" id="5.2.1.8"/>
    </reaction>
</comment>
<dbReference type="SUPFAM" id="SSF109998">
    <property type="entry name" value="Triger factor/SurA peptide-binding domain-like"/>
    <property type="match status" value="1"/>
</dbReference>
<keyword evidence="5 8" id="KW-0697">Rotamase</keyword>
<dbReference type="PANTHER" id="PTHR47245:SF2">
    <property type="entry name" value="PEPTIDYL-PROLYL CIS-TRANS ISOMERASE HP_0175-RELATED"/>
    <property type="match status" value="1"/>
</dbReference>
<feature type="domain" description="PpiC" evidence="9">
    <location>
        <begin position="118"/>
        <end position="220"/>
    </location>
</feature>
<dbReference type="Proteomes" id="UP000680815">
    <property type="component" value="Unassembled WGS sequence"/>
</dbReference>
<dbReference type="Gene3D" id="3.10.50.40">
    <property type="match status" value="1"/>
</dbReference>
<evidence type="ECO:0000256" key="1">
    <source>
        <dbReference type="ARBA" id="ARBA00000971"/>
    </source>
</evidence>
<evidence type="ECO:0000259" key="9">
    <source>
        <dbReference type="PROSITE" id="PS50198"/>
    </source>
</evidence>
<dbReference type="EMBL" id="JAGIYZ010000008">
    <property type="protein sequence ID" value="MBP0464278.1"/>
    <property type="molecule type" value="Genomic_DNA"/>
</dbReference>
<sequence length="281" mass="30717">MTVRFQPPPQKPAAPAAPAWPEHDVVVNGTTIPARDIAAEMQHHPAACAEIAWENAARALVIRRLLLDAAREGGHAEAEEEEEDAIDALLAAEIRIPDPDEAAARRWHAAHPERFGTPEAWDASHILIAADPEVEEERKAARAKAEALLVEVLASPGRLPELARLHSDCPSREEAGHLGRIERGSTVAEFESMLVGLEPGQVCPVVVETRYGMHLVHLHRHTPRRVAEFDEARRQVLRDLRHAAWTAAVRQYIAVLAARATIEGFTLGADGEARADGPLVN</sequence>
<evidence type="ECO:0000313" key="10">
    <source>
        <dbReference type="EMBL" id="MBP0464278.1"/>
    </source>
</evidence>
<evidence type="ECO:0000256" key="6">
    <source>
        <dbReference type="ARBA" id="ARBA00030642"/>
    </source>
</evidence>
<dbReference type="Pfam" id="PF00639">
    <property type="entry name" value="Rotamase"/>
    <property type="match status" value="1"/>
</dbReference>
<gene>
    <name evidence="10" type="ORF">J5Y09_10165</name>
</gene>
<proteinExistence type="inferred from homology"/>
<evidence type="ECO:0000256" key="5">
    <source>
        <dbReference type="ARBA" id="ARBA00023110"/>
    </source>
</evidence>
<dbReference type="InterPro" id="IPR000297">
    <property type="entry name" value="PPIase_PpiC"/>
</dbReference>
<name>A0ABS4ATW0_9PROT</name>
<dbReference type="InterPro" id="IPR027304">
    <property type="entry name" value="Trigger_fact/SurA_dom_sf"/>
</dbReference>
<evidence type="ECO:0000256" key="7">
    <source>
        <dbReference type="ARBA" id="ARBA00031484"/>
    </source>
</evidence>
<evidence type="ECO:0000256" key="4">
    <source>
        <dbReference type="ARBA" id="ARBA00018370"/>
    </source>
</evidence>
<accession>A0ABS4ATW0</accession>
<dbReference type="GO" id="GO:0003755">
    <property type="term" value="F:peptidyl-prolyl cis-trans isomerase activity"/>
    <property type="evidence" value="ECO:0007669"/>
    <property type="project" value="UniProtKB-EC"/>
</dbReference>
<comment type="similarity">
    <text evidence="2">Belongs to the PpiC/parvulin rotamase family.</text>
</comment>